<dbReference type="Proteomes" id="UP000284379">
    <property type="component" value="Unassembled WGS sequence"/>
</dbReference>
<gene>
    <name evidence="4" type="ORF">DW888_10250</name>
</gene>
<dbReference type="Pfam" id="PF03629">
    <property type="entry name" value="SASA"/>
    <property type="match status" value="2"/>
</dbReference>
<protein>
    <submittedName>
        <fullName evidence="4">Sialate O-acetylesterase</fullName>
    </submittedName>
</protein>
<dbReference type="InterPro" id="IPR008979">
    <property type="entry name" value="Galactose-bd-like_sf"/>
</dbReference>
<dbReference type="Gene3D" id="2.60.120.260">
    <property type="entry name" value="Galactose-binding domain-like"/>
    <property type="match status" value="1"/>
</dbReference>
<keyword evidence="1" id="KW-0378">Hydrolase</keyword>
<reference evidence="4 5" key="1">
    <citation type="submission" date="2018-08" db="EMBL/GenBank/DDBJ databases">
        <title>A genome reference for cultivated species of the human gut microbiota.</title>
        <authorList>
            <person name="Zou Y."/>
            <person name="Xue W."/>
            <person name="Luo G."/>
        </authorList>
    </citation>
    <scope>NUCLEOTIDE SEQUENCE [LARGE SCALE GENOMIC DNA]</scope>
    <source>
        <strain evidence="4 5">AM40-30BH</strain>
    </source>
</reference>
<dbReference type="Gene3D" id="3.40.50.1110">
    <property type="entry name" value="SGNH hydrolase"/>
    <property type="match status" value="1"/>
</dbReference>
<dbReference type="AlphaFoldDB" id="A0A413VPC7"/>
<dbReference type="SUPFAM" id="SSF49785">
    <property type="entry name" value="Galactose-binding domain-like"/>
    <property type="match status" value="1"/>
</dbReference>
<comment type="caution">
    <text evidence="4">The sequence shown here is derived from an EMBL/GenBank/DDBJ whole genome shotgun (WGS) entry which is preliminary data.</text>
</comment>
<feature type="signal peptide" evidence="2">
    <location>
        <begin position="1"/>
        <end position="21"/>
    </location>
</feature>
<keyword evidence="2" id="KW-0732">Signal</keyword>
<proteinExistence type="predicted"/>
<evidence type="ECO:0000313" key="4">
    <source>
        <dbReference type="EMBL" id="RHB35490.1"/>
    </source>
</evidence>
<dbReference type="EMBL" id="QSGO01000006">
    <property type="protein sequence ID" value="RHB35490.1"/>
    <property type="molecule type" value="Genomic_DNA"/>
</dbReference>
<dbReference type="InterPro" id="IPR036514">
    <property type="entry name" value="SGNH_hydro_sf"/>
</dbReference>
<sequence length="643" mass="73347">MKKVKLILLVFKIIIAIPSLASNNLYLAFPFSDHGVLQQEKPIPIWGKALPNATVVAEIGDNRGYGRADSSGKWLLYLPACSAGGPYELIVKSNNEQIKRKDIYIGEVWLASGQSNMAWKMQNGVGPNTDQDISDANYPQIRFLNVPNETHSTPIEKLAPVDWEVCTPEHVKSFSAIAYYFARELYQHHNVPIGIISASWGATDIEAWMSADVLRTHNAYTKWVEGFDTDSLKWQNYVCQSQKNDRIRDSIATHANRGIRKKVFSPNYKDDDWLTVDTPVNTNKMKLNNYWGVTWLRTDFEVPANLSKQSLLLDGSINVQNIELWLNGTKLTPLPSKKFEFPARLLKRKNQLTARVVIHWGSAWLGTDEQPLILTTQNGMQSFRLDNPWKFNATLEPELPGWQNYYNTHTVIYNAMIHPLMPYSMRGIFWYQGENNVGKAKQYQSLLPKLIESWRIGFKQGNLPFITIQLANYMKRASEPLESKWAELREAQAMSLRYPNTGLVTTIDIGETNDIHPRNKLDVGRRLYQQAQSLVYDASIIGRGPTFRKMEIEGDKIRIYFDNVSGGLKTKDGDQPKSFAIAGSDQQFYWTDTAYIEGETIVVYSDKVPNPVSLRYGWADNPEVNLYNSDDLPAVPFRTDNWN</sequence>
<dbReference type="PANTHER" id="PTHR22901:SF0">
    <property type="entry name" value="SIALATE O-ACETYLESTERASE"/>
    <property type="match status" value="1"/>
</dbReference>
<accession>A0A413VPC7</accession>
<evidence type="ECO:0000259" key="3">
    <source>
        <dbReference type="Pfam" id="PF03629"/>
    </source>
</evidence>
<organism evidence="4 5">
    <name type="scientific">Bacteroides nordii</name>
    <dbReference type="NCBI Taxonomy" id="291645"/>
    <lineage>
        <taxon>Bacteria</taxon>
        <taxon>Pseudomonadati</taxon>
        <taxon>Bacteroidota</taxon>
        <taxon>Bacteroidia</taxon>
        <taxon>Bacteroidales</taxon>
        <taxon>Bacteroidaceae</taxon>
        <taxon>Bacteroides</taxon>
    </lineage>
</organism>
<dbReference type="InterPro" id="IPR005181">
    <property type="entry name" value="SASA"/>
</dbReference>
<evidence type="ECO:0000256" key="2">
    <source>
        <dbReference type="SAM" id="SignalP"/>
    </source>
</evidence>
<feature type="domain" description="Sialate O-acetylesterase" evidence="3">
    <location>
        <begin position="107"/>
        <end position="225"/>
    </location>
</feature>
<evidence type="ECO:0000256" key="1">
    <source>
        <dbReference type="ARBA" id="ARBA00022801"/>
    </source>
</evidence>
<feature type="domain" description="Sialate O-acetylesterase" evidence="3">
    <location>
        <begin position="410"/>
        <end position="518"/>
    </location>
</feature>
<dbReference type="RefSeq" id="WP_122201460.1">
    <property type="nucleotide sequence ID" value="NZ_CABJFV010000006.1"/>
</dbReference>
<feature type="chain" id="PRO_5019001095" evidence="2">
    <location>
        <begin position="22"/>
        <end position="643"/>
    </location>
</feature>
<dbReference type="SUPFAM" id="SSF52266">
    <property type="entry name" value="SGNH hydrolase"/>
    <property type="match status" value="1"/>
</dbReference>
<name>A0A413VPC7_9BACE</name>
<evidence type="ECO:0000313" key="5">
    <source>
        <dbReference type="Proteomes" id="UP000284379"/>
    </source>
</evidence>
<dbReference type="InterPro" id="IPR039329">
    <property type="entry name" value="SIAE"/>
</dbReference>
<dbReference type="GO" id="GO:0001681">
    <property type="term" value="F:sialate O-acetylesterase activity"/>
    <property type="evidence" value="ECO:0007669"/>
    <property type="project" value="InterPro"/>
</dbReference>
<dbReference type="GO" id="GO:0005975">
    <property type="term" value="P:carbohydrate metabolic process"/>
    <property type="evidence" value="ECO:0007669"/>
    <property type="project" value="TreeGrafter"/>
</dbReference>
<dbReference type="PANTHER" id="PTHR22901">
    <property type="entry name" value="SIALATE O-ACETYLESTERASE"/>
    <property type="match status" value="1"/>
</dbReference>